<dbReference type="EMBL" id="KV784360">
    <property type="protein sequence ID" value="OEU14961.1"/>
    <property type="molecule type" value="Genomic_DNA"/>
</dbReference>
<evidence type="ECO:0000313" key="9">
    <source>
        <dbReference type="Proteomes" id="UP000095751"/>
    </source>
</evidence>
<dbReference type="InterPro" id="IPR006094">
    <property type="entry name" value="Oxid_FAD_bind_N"/>
</dbReference>
<dbReference type="InterPro" id="IPR006093">
    <property type="entry name" value="Oxy_OxRdtase_FAD_BS"/>
</dbReference>
<dbReference type="Proteomes" id="UP000095751">
    <property type="component" value="Unassembled WGS sequence"/>
</dbReference>
<evidence type="ECO:0000256" key="2">
    <source>
        <dbReference type="ARBA" id="ARBA00005466"/>
    </source>
</evidence>
<organism evidence="8 9">
    <name type="scientific">Fragilariopsis cylindrus CCMP1102</name>
    <dbReference type="NCBI Taxonomy" id="635003"/>
    <lineage>
        <taxon>Eukaryota</taxon>
        <taxon>Sar</taxon>
        <taxon>Stramenopiles</taxon>
        <taxon>Ochrophyta</taxon>
        <taxon>Bacillariophyta</taxon>
        <taxon>Bacillariophyceae</taxon>
        <taxon>Bacillariophycidae</taxon>
        <taxon>Bacillariales</taxon>
        <taxon>Bacillariaceae</taxon>
        <taxon>Fragilariopsis</taxon>
    </lineage>
</organism>
<dbReference type="SUPFAM" id="SSF56176">
    <property type="entry name" value="FAD-binding/transporter-associated domain-like"/>
    <property type="match status" value="1"/>
</dbReference>
<dbReference type="PROSITE" id="PS00862">
    <property type="entry name" value="OX2_COVAL_FAD"/>
    <property type="match status" value="1"/>
</dbReference>
<dbReference type="OrthoDB" id="415825at2759"/>
<evidence type="ECO:0000256" key="5">
    <source>
        <dbReference type="ARBA" id="ARBA00023002"/>
    </source>
</evidence>
<feature type="domain" description="FAD-binding PCMH-type" evidence="7">
    <location>
        <begin position="134"/>
        <end position="323"/>
    </location>
</feature>
<keyword evidence="4" id="KW-0274">FAD</keyword>
<evidence type="ECO:0000259" key="7">
    <source>
        <dbReference type="PROSITE" id="PS51387"/>
    </source>
</evidence>
<dbReference type="InParanoid" id="A0A1E7F9W4"/>
<dbReference type="Gene3D" id="3.30.465.10">
    <property type="match status" value="1"/>
</dbReference>
<accession>A0A1E7F9W4</accession>
<dbReference type="InterPro" id="IPR050416">
    <property type="entry name" value="FAD-linked_Oxidoreductase"/>
</dbReference>
<evidence type="ECO:0000256" key="4">
    <source>
        <dbReference type="ARBA" id="ARBA00022827"/>
    </source>
</evidence>
<gene>
    <name evidence="8" type="ORF">FRACYDRAFT_241520</name>
</gene>
<dbReference type="AlphaFoldDB" id="A0A1E7F9W4"/>
<reference evidence="8 9" key="1">
    <citation type="submission" date="2016-09" db="EMBL/GenBank/DDBJ databases">
        <title>Extensive genetic diversity and differential bi-allelic expression allows diatom success in the polar Southern Ocean.</title>
        <authorList>
            <consortium name="DOE Joint Genome Institute"/>
            <person name="Mock T."/>
            <person name="Otillar R.P."/>
            <person name="Strauss J."/>
            <person name="Dupont C."/>
            <person name="Frickenhaus S."/>
            <person name="Maumus F."/>
            <person name="Mcmullan M."/>
            <person name="Sanges R."/>
            <person name="Schmutz J."/>
            <person name="Toseland A."/>
            <person name="Valas R."/>
            <person name="Veluchamy A."/>
            <person name="Ward B.J."/>
            <person name="Allen A."/>
            <person name="Barry K."/>
            <person name="Falciatore A."/>
            <person name="Ferrante M."/>
            <person name="Fortunato A.E."/>
            <person name="Gloeckner G."/>
            <person name="Gruber A."/>
            <person name="Hipkin R."/>
            <person name="Janech M."/>
            <person name="Kroth P."/>
            <person name="Leese F."/>
            <person name="Lindquist E."/>
            <person name="Lyon B.R."/>
            <person name="Martin J."/>
            <person name="Mayer C."/>
            <person name="Parker M."/>
            <person name="Quesneville H."/>
            <person name="Raymond J."/>
            <person name="Uhlig C."/>
            <person name="Valentin K.U."/>
            <person name="Worden A.Z."/>
            <person name="Armbrust E.V."/>
            <person name="Bowler C."/>
            <person name="Green B."/>
            <person name="Moulton V."/>
            <person name="Van Oosterhout C."/>
            <person name="Grigoriev I."/>
        </authorList>
    </citation>
    <scope>NUCLEOTIDE SEQUENCE [LARGE SCALE GENOMIC DNA]</scope>
    <source>
        <strain evidence="8 9">CCMP1102</strain>
    </source>
</reference>
<evidence type="ECO:0000256" key="6">
    <source>
        <dbReference type="SAM" id="MobiDB-lite"/>
    </source>
</evidence>
<dbReference type="InterPro" id="IPR036318">
    <property type="entry name" value="FAD-bd_PCMH-like_sf"/>
</dbReference>
<dbReference type="GO" id="GO:0016491">
    <property type="term" value="F:oxidoreductase activity"/>
    <property type="evidence" value="ECO:0007669"/>
    <property type="project" value="UniProtKB-KW"/>
</dbReference>
<comment type="similarity">
    <text evidence="2">Belongs to the oxygen-dependent FAD-linked oxidoreductase family.</text>
</comment>
<keyword evidence="9" id="KW-1185">Reference proteome</keyword>
<sequence>MGVNASRHLRDGVVDDLEGDTFHLPNDVDDYPHINPTNFSGFPLNPGRTPFVGQDTDDTCGLSCRGPDEYAFGLLSCLREAFQDQNGVMPTVTIAKSRVGDTKLSKVVFSPATSLEPGAFVLNEYNVARKALVNSRLPSAILFAETIEDVQHGVNCARVNGYKISPRGRGHDPAGLSSLDGSLVIDMQLNCKLDDFVADKTVKGDHIVPGSKYIGTMKAPSGCTNAVFLGAVYDEFKEEGGFNVCGSCPAVGITGYILNGGYGATTPYAGTSADLVTEIEMVLYNGKRITASKTENEDIFWASQGGTGGIGVITSFVSRIIENPSQTKKFTSFNIQFAPFTDTTNKTQVDTQTEILMRMQHLTYDNPKGVFFGGSSSIGGNTANNPSSCRTIIGQFLGSVKEFLDVFFDAGLLNPELLVTGDDQPDAPSLAIRNYELLCSDNNTVDYACLKKEFGDQFPEYGLTVAEYNTQGEMQAQEICTVWGTNAGGFSVMERTLDICADLGISNKSCSALDPENVFSFNNVLPLSCFEREVIAAFLSNGKVPQGFLNRKGITDSVYNFLGPNGLALGQQNLGNPGMGAGGLIIPPIQRETFRKLLAIQAEGNPNITTGVMFTTGTQININHFVHGAPLLVPPESSGYPHRNAAWNLQLQGQLPKFNSILLEDRAYQGDAINLQVYGNYGPSIRMPNYERHVYVDKVEELSRIRTLHDPLGGFDSPRYVDRNRRAPRTVPLFPEKNPKTSIQEK</sequence>
<dbReference type="KEGG" id="fcy:FRACYDRAFT_241520"/>
<proteinExistence type="inferred from homology"/>
<dbReference type="GO" id="GO:0071949">
    <property type="term" value="F:FAD binding"/>
    <property type="evidence" value="ECO:0007669"/>
    <property type="project" value="InterPro"/>
</dbReference>
<dbReference type="PANTHER" id="PTHR42973:SF39">
    <property type="entry name" value="FAD-BINDING PCMH-TYPE DOMAIN-CONTAINING PROTEIN"/>
    <property type="match status" value="1"/>
</dbReference>
<dbReference type="InterPro" id="IPR016169">
    <property type="entry name" value="FAD-bd_PCMH_sub2"/>
</dbReference>
<keyword evidence="5" id="KW-0560">Oxidoreductase</keyword>
<name>A0A1E7F9W4_9STRA</name>
<feature type="region of interest" description="Disordered" evidence="6">
    <location>
        <begin position="726"/>
        <end position="746"/>
    </location>
</feature>
<evidence type="ECO:0000256" key="1">
    <source>
        <dbReference type="ARBA" id="ARBA00001974"/>
    </source>
</evidence>
<feature type="compositionally biased region" description="Basic and acidic residues" evidence="6">
    <location>
        <begin position="737"/>
        <end position="746"/>
    </location>
</feature>
<dbReference type="InterPro" id="IPR016166">
    <property type="entry name" value="FAD-bd_PCMH"/>
</dbReference>
<dbReference type="PANTHER" id="PTHR42973">
    <property type="entry name" value="BINDING OXIDOREDUCTASE, PUTATIVE (AFU_ORTHOLOGUE AFUA_1G17690)-RELATED"/>
    <property type="match status" value="1"/>
</dbReference>
<dbReference type="PROSITE" id="PS51387">
    <property type="entry name" value="FAD_PCMH"/>
    <property type="match status" value="1"/>
</dbReference>
<keyword evidence="3" id="KW-0285">Flavoprotein</keyword>
<evidence type="ECO:0000313" key="8">
    <source>
        <dbReference type="EMBL" id="OEU14961.1"/>
    </source>
</evidence>
<evidence type="ECO:0000256" key="3">
    <source>
        <dbReference type="ARBA" id="ARBA00022630"/>
    </source>
</evidence>
<protein>
    <recommendedName>
        <fullName evidence="7">FAD-binding PCMH-type domain-containing protein</fullName>
    </recommendedName>
</protein>
<dbReference type="Pfam" id="PF01565">
    <property type="entry name" value="FAD_binding_4"/>
    <property type="match status" value="1"/>
</dbReference>
<comment type="cofactor">
    <cofactor evidence="1">
        <name>FAD</name>
        <dbReference type="ChEBI" id="CHEBI:57692"/>
    </cofactor>
</comment>